<protein>
    <submittedName>
        <fullName evidence="2">Uncharacterized protein</fullName>
    </submittedName>
</protein>
<comment type="caution">
    <text evidence="2">The sequence shown here is derived from an EMBL/GenBank/DDBJ whole genome shotgun (WGS) entry which is preliminary data.</text>
</comment>
<feature type="non-terminal residue" evidence="2">
    <location>
        <position position="1"/>
    </location>
</feature>
<dbReference type="Proteomes" id="UP000652761">
    <property type="component" value="Unassembled WGS sequence"/>
</dbReference>
<dbReference type="AlphaFoldDB" id="A0A843WBB1"/>
<gene>
    <name evidence="2" type="ORF">Taro_040222</name>
</gene>
<feature type="region of interest" description="Disordered" evidence="1">
    <location>
        <begin position="62"/>
        <end position="109"/>
    </location>
</feature>
<accession>A0A843WBB1</accession>
<evidence type="ECO:0000313" key="3">
    <source>
        <dbReference type="Proteomes" id="UP000652761"/>
    </source>
</evidence>
<organism evidence="2 3">
    <name type="scientific">Colocasia esculenta</name>
    <name type="common">Wild taro</name>
    <name type="synonym">Arum esculentum</name>
    <dbReference type="NCBI Taxonomy" id="4460"/>
    <lineage>
        <taxon>Eukaryota</taxon>
        <taxon>Viridiplantae</taxon>
        <taxon>Streptophyta</taxon>
        <taxon>Embryophyta</taxon>
        <taxon>Tracheophyta</taxon>
        <taxon>Spermatophyta</taxon>
        <taxon>Magnoliopsida</taxon>
        <taxon>Liliopsida</taxon>
        <taxon>Araceae</taxon>
        <taxon>Aroideae</taxon>
        <taxon>Colocasieae</taxon>
        <taxon>Colocasia</taxon>
    </lineage>
</organism>
<name>A0A843WBB1_COLES</name>
<feature type="compositionally biased region" description="Low complexity" evidence="1">
    <location>
        <begin position="1"/>
        <end position="13"/>
    </location>
</feature>
<feature type="region of interest" description="Disordered" evidence="1">
    <location>
        <begin position="1"/>
        <end position="38"/>
    </location>
</feature>
<sequence length="171" mass="19252">MEAQAQVPVPQAQDHGGPSIMERFNRMFPPSFKGESDPLLTERRMREVEKIFRAVRCADEDKEGEMQQYLEEKKASQKRPAATFQQQDKKKAVYQAPKHPVTTSSAQEDTRWFRVLDDCGEMLEVWKQRPQDQGLSETLAGSPARSSSPSNGSSSSASYRKTRKASSPSLS</sequence>
<keyword evidence="3" id="KW-1185">Reference proteome</keyword>
<dbReference type="EMBL" id="NMUH01003860">
    <property type="protein sequence ID" value="MQM07382.1"/>
    <property type="molecule type" value="Genomic_DNA"/>
</dbReference>
<feature type="compositionally biased region" description="Low complexity" evidence="1">
    <location>
        <begin position="140"/>
        <end position="158"/>
    </location>
</feature>
<proteinExistence type="predicted"/>
<evidence type="ECO:0000256" key="1">
    <source>
        <dbReference type="SAM" id="MobiDB-lite"/>
    </source>
</evidence>
<evidence type="ECO:0000313" key="2">
    <source>
        <dbReference type="EMBL" id="MQM07382.1"/>
    </source>
</evidence>
<reference evidence="2" key="1">
    <citation type="submission" date="2017-07" db="EMBL/GenBank/DDBJ databases">
        <title>Taro Niue Genome Assembly and Annotation.</title>
        <authorList>
            <person name="Atibalentja N."/>
            <person name="Keating K."/>
            <person name="Fields C.J."/>
        </authorList>
    </citation>
    <scope>NUCLEOTIDE SEQUENCE</scope>
    <source>
        <strain evidence="2">Niue_2</strain>
        <tissue evidence="2">Leaf</tissue>
    </source>
</reference>
<feature type="region of interest" description="Disordered" evidence="1">
    <location>
        <begin position="127"/>
        <end position="171"/>
    </location>
</feature>